<dbReference type="InterPro" id="IPR002994">
    <property type="entry name" value="Surf1/Shy1"/>
</dbReference>
<keyword evidence="1" id="KW-1003">Cell membrane</keyword>
<evidence type="ECO:0000313" key="4">
    <source>
        <dbReference type="Proteomes" id="UP000013167"/>
    </source>
</evidence>
<comment type="caution">
    <text evidence="3">The sequence shown here is derived from an EMBL/GenBank/DDBJ whole genome shotgun (WGS) entry which is preliminary data.</text>
</comment>
<evidence type="ECO:0000256" key="1">
    <source>
        <dbReference type="RuleBase" id="RU363076"/>
    </source>
</evidence>
<dbReference type="HOGENOM" id="CLU_047737_0_1_11"/>
<dbReference type="RefSeq" id="WP_010851866.1">
    <property type="nucleotide sequence ID" value="NZ_HF570956.1"/>
</dbReference>
<dbReference type="STRING" id="1193181.BN10_1320015"/>
<sequence length="253" mass="27469">MLRTALRPRWLGLLAVALLFVVAFVQLGRWQLGVAEDKALKEQLEAAKKVGVVELSTVLQPHSPFPGELSGRPVRAMGTYAADEQVLVTDRRLDGQTGWWVVTALHTDAGPTLPVLRGFVTSPDAVPAPPAGPVTVRGGLAPAESPVSSAGLPQGQLRSVDLSVLVNQWSGDLYNAFVFLEQQTPASDLTTVPTPRPTPGINWRNASYAAQWWVFALFALWLWWRMVRDAHRQDHPAPAAGEGDPAPRHTDDA</sequence>
<dbReference type="Proteomes" id="UP000013167">
    <property type="component" value="Unassembled WGS sequence"/>
</dbReference>
<accession>N0E059</accession>
<evidence type="ECO:0000256" key="2">
    <source>
        <dbReference type="SAM" id="MobiDB-lite"/>
    </source>
</evidence>
<comment type="similarity">
    <text evidence="1">Belongs to the SURF1 family.</text>
</comment>
<keyword evidence="4" id="KW-1185">Reference proteome</keyword>
<dbReference type="eggNOG" id="COG3346">
    <property type="taxonomic scope" value="Bacteria"/>
</dbReference>
<proteinExistence type="inferred from homology"/>
<dbReference type="OrthoDB" id="3266379at2"/>
<keyword evidence="1" id="KW-0472">Membrane</keyword>
<comment type="subcellular location">
    <subcellularLocation>
        <location evidence="1">Cell membrane</location>
        <topology evidence="1">Multi-pass membrane protein</topology>
    </subcellularLocation>
</comment>
<dbReference type="AlphaFoldDB" id="N0E059"/>
<evidence type="ECO:0000313" key="3">
    <source>
        <dbReference type="EMBL" id="CCH69116.1"/>
    </source>
</evidence>
<dbReference type="CDD" id="cd06662">
    <property type="entry name" value="SURF1"/>
    <property type="match status" value="1"/>
</dbReference>
<dbReference type="GO" id="GO:0005886">
    <property type="term" value="C:plasma membrane"/>
    <property type="evidence" value="ECO:0007669"/>
    <property type="project" value="UniProtKB-SubCell"/>
</dbReference>
<gene>
    <name evidence="3" type="ORF">BN10_1320015</name>
</gene>
<dbReference type="EMBL" id="CAIZ01000038">
    <property type="protein sequence ID" value="CCH69116.1"/>
    <property type="molecule type" value="Genomic_DNA"/>
</dbReference>
<dbReference type="Pfam" id="PF02104">
    <property type="entry name" value="SURF1"/>
    <property type="match status" value="1"/>
</dbReference>
<reference evidence="3 4" key="1">
    <citation type="journal article" date="2013" name="ISME J.">
        <title>A metabolic model for members of the genus Tetrasphaera involved in enhanced biological phosphorus removal.</title>
        <authorList>
            <person name="Kristiansen R."/>
            <person name="Nguyen H.T.T."/>
            <person name="Saunders A.M."/>
            <person name="Nielsen J.L."/>
            <person name="Wimmer R."/>
            <person name="Le V.Q."/>
            <person name="McIlroy S.J."/>
            <person name="Petrovski S."/>
            <person name="Seviour R.J."/>
            <person name="Calteau A."/>
            <person name="Nielsen K.L."/>
            <person name="Nielsen P.H."/>
        </authorList>
    </citation>
    <scope>NUCLEOTIDE SEQUENCE [LARGE SCALE GENOMIC DNA]</scope>
    <source>
        <strain evidence="3 4">Lp2</strain>
    </source>
</reference>
<organism evidence="3 4">
    <name type="scientific">Phycicoccus elongatus Lp2</name>
    <dbReference type="NCBI Taxonomy" id="1193181"/>
    <lineage>
        <taxon>Bacteria</taxon>
        <taxon>Bacillati</taxon>
        <taxon>Actinomycetota</taxon>
        <taxon>Actinomycetes</taxon>
        <taxon>Micrococcales</taxon>
        <taxon>Intrasporangiaceae</taxon>
        <taxon>Phycicoccus</taxon>
    </lineage>
</organism>
<protein>
    <recommendedName>
        <fullName evidence="1">SURF1-like protein</fullName>
    </recommendedName>
</protein>
<name>N0E059_9MICO</name>
<feature type="region of interest" description="Disordered" evidence="2">
    <location>
        <begin position="234"/>
        <end position="253"/>
    </location>
</feature>
<dbReference type="PROSITE" id="PS50895">
    <property type="entry name" value="SURF1"/>
    <property type="match status" value="1"/>
</dbReference>